<dbReference type="SUPFAM" id="SSF46689">
    <property type="entry name" value="Homeodomain-like"/>
    <property type="match status" value="1"/>
</dbReference>
<dbReference type="GO" id="GO:0000981">
    <property type="term" value="F:DNA-binding transcription factor activity, RNA polymerase II-specific"/>
    <property type="evidence" value="ECO:0007669"/>
    <property type="project" value="TreeGrafter"/>
</dbReference>
<evidence type="ECO:0000256" key="1">
    <source>
        <dbReference type="ARBA" id="ARBA00004123"/>
    </source>
</evidence>
<accession>A0A8C4R6B6</accession>
<dbReference type="GO" id="GO:0003677">
    <property type="term" value="F:DNA binding"/>
    <property type="evidence" value="ECO:0007669"/>
    <property type="project" value="UniProtKB-KW"/>
</dbReference>
<evidence type="ECO:0000313" key="7">
    <source>
        <dbReference type="Ensembl" id="ENSEBUP00000025008.1"/>
    </source>
</evidence>
<evidence type="ECO:0000256" key="6">
    <source>
        <dbReference type="SAM" id="SignalP"/>
    </source>
</evidence>
<keyword evidence="8" id="KW-1185">Reference proteome</keyword>
<dbReference type="InterPro" id="IPR009057">
    <property type="entry name" value="Homeodomain-like_sf"/>
</dbReference>
<dbReference type="Proteomes" id="UP000694388">
    <property type="component" value="Unplaced"/>
</dbReference>
<feature type="signal peptide" evidence="6">
    <location>
        <begin position="1"/>
        <end position="18"/>
    </location>
</feature>
<feature type="compositionally biased region" description="Polar residues" evidence="5">
    <location>
        <begin position="205"/>
        <end position="222"/>
    </location>
</feature>
<dbReference type="PANTHER" id="PTHR15467:SF9">
    <property type="entry name" value="HOMEOBOX DOMAIN-CONTAINING PROTEIN"/>
    <property type="match status" value="1"/>
</dbReference>
<evidence type="ECO:0000256" key="5">
    <source>
        <dbReference type="SAM" id="MobiDB-lite"/>
    </source>
</evidence>
<feature type="chain" id="PRO_5034846918" evidence="6">
    <location>
        <begin position="19"/>
        <end position="289"/>
    </location>
</feature>
<reference evidence="7" key="2">
    <citation type="submission" date="2025-09" db="UniProtKB">
        <authorList>
            <consortium name="Ensembl"/>
        </authorList>
    </citation>
    <scope>IDENTIFICATION</scope>
</reference>
<keyword evidence="3" id="KW-0371">Homeobox</keyword>
<comment type="subcellular location">
    <subcellularLocation>
        <location evidence="1">Nucleus</location>
    </subcellularLocation>
</comment>
<dbReference type="AlphaFoldDB" id="A0A8C4R6B6"/>
<dbReference type="Gene3D" id="1.10.10.60">
    <property type="entry name" value="Homeodomain-like"/>
    <property type="match status" value="1"/>
</dbReference>
<dbReference type="Ensembl" id="ENSEBUT00000025584.1">
    <property type="protein sequence ID" value="ENSEBUP00000025008.1"/>
    <property type="gene ID" value="ENSEBUG00000015439.1"/>
</dbReference>
<keyword evidence="6" id="KW-0732">Signal</keyword>
<evidence type="ECO:0000256" key="2">
    <source>
        <dbReference type="ARBA" id="ARBA00023125"/>
    </source>
</evidence>
<name>A0A8C4R6B6_EPTBU</name>
<organism evidence="7 8">
    <name type="scientific">Eptatretus burgeri</name>
    <name type="common">Inshore hagfish</name>
    <dbReference type="NCBI Taxonomy" id="7764"/>
    <lineage>
        <taxon>Eukaryota</taxon>
        <taxon>Metazoa</taxon>
        <taxon>Chordata</taxon>
        <taxon>Craniata</taxon>
        <taxon>Vertebrata</taxon>
        <taxon>Cyclostomata</taxon>
        <taxon>Myxini</taxon>
        <taxon>Myxiniformes</taxon>
        <taxon>Myxinidae</taxon>
        <taxon>Eptatretinae</taxon>
        <taxon>Eptatretus</taxon>
    </lineage>
</organism>
<evidence type="ECO:0000256" key="3">
    <source>
        <dbReference type="ARBA" id="ARBA00023155"/>
    </source>
</evidence>
<evidence type="ECO:0000313" key="8">
    <source>
        <dbReference type="Proteomes" id="UP000694388"/>
    </source>
</evidence>
<protein>
    <submittedName>
        <fullName evidence="7">Uncharacterized protein</fullName>
    </submittedName>
</protein>
<sequence length="289" mass="32748">MDQYNFVLLLLFSNSSSSLPPICFFQNCKNSGRKGAGNFNEAPSEPWKGQATTRNNIHYHQSNGFCCRVKGHVDVPSTCVNVRDHRSEASRCTEGHLKICIPWNSVPIYNRKMDSNKHLLSMFMKFPYPMKSEIDYLTVVTKFSEQDITVWLAAQRLLNGISWAPEDVQLAREQRFVTRCTSKVTRCSEFGSSNLAGRHQAAKTYRSSAGSSSQAPVPETFQSSPDEMHHLGCFNHLQGVKNHSPTLHDEQDLRAACHRNSVVIKAETPKPQEYYDSRPPRCAYQVMLD</sequence>
<proteinExistence type="predicted"/>
<feature type="region of interest" description="Disordered" evidence="5">
    <location>
        <begin position="201"/>
        <end position="222"/>
    </location>
</feature>
<dbReference type="GO" id="GO:0005634">
    <property type="term" value="C:nucleus"/>
    <property type="evidence" value="ECO:0007669"/>
    <property type="project" value="UniProtKB-SubCell"/>
</dbReference>
<keyword evidence="4" id="KW-0539">Nucleus</keyword>
<dbReference type="PANTHER" id="PTHR15467">
    <property type="entry name" value="ZINC-FINGERS AND HOMEOBOXES RELATED"/>
    <property type="match status" value="1"/>
</dbReference>
<dbReference type="GeneTree" id="ENSGT00950000182893"/>
<keyword evidence="2" id="KW-0238">DNA-binding</keyword>
<evidence type="ECO:0000256" key="4">
    <source>
        <dbReference type="ARBA" id="ARBA00023242"/>
    </source>
</evidence>
<reference evidence="7" key="1">
    <citation type="submission" date="2025-08" db="UniProtKB">
        <authorList>
            <consortium name="Ensembl"/>
        </authorList>
    </citation>
    <scope>IDENTIFICATION</scope>
</reference>